<dbReference type="EMBL" id="HE573021">
    <property type="protein sequence ID" value="CCC48041.1"/>
    <property type="molecule type" value="Genomic_DNA"/>
</dbReference>
<gene>
    <name evidence="2" type="ORF">TVY486_0502450</name>
</gene>
<proteinExistence type="predicted"/>
<name>G0TVS5_TRYVY</name>
<dbReference type="AlphaFoldDB" id="G0TVS5"/>
<evidence type="ECO:0000313" key="2">
    <source>
        <dbReference type="EMBL" id="CCC48041.1"/>
    </source>
</evidence>
<reference evidence="2" key="1">
    <citation type="journal article" date="2012" name="Proc. Natl. Acad. Sci. U.S.A.">
        <title>Antigenic diversity is generated by distinct evolutionary mechanisms in African trypanosome species.</title>
        <authorList>
            <person name="Jackson A.P."/>
            <person name="Berry A."/>
            <person name="Aslett M."/>
            <person name="Allison H.C."/>
            <person name="Burton P."/>
            <person name="Vavrova-Anderson J."/>
            <person name="Brown R."/>
            <person name="Browne H."/>
            <person name="Corton N."/>
            <person name="Hauser H."/>
            <person name="Gamble J."/>
            <person name="Gilderthorp R."/>
            <person name="Marcello L."/>
            <person name="McQuillan J."/>
            <person name="Otto T.D."/>
            <person name="Quail M.A."/>
            <person name="Sanders M.J."/>
            <person name="van Tonder A."/>
            <person name="Ginger M.L."/>
            <person name="Field M.C."/>
            <person name="Barry J.D."/>
            <person name="Hertz-Fowler C."/>
            <person name="Berriman M."/>
        </authorList>
    </citation>
    <scope>NUCLEOTIDE SEQUENCE</scope>
    <source>
        <strain evidence="2">Y486</strain>
    </source>
</reference>
<evidence type="ECO:0000256" key="1">
    <source>
        <dbReference type="SAM" id="MobiDB-lite"/>
    </source>
</evidence>
<feature type="region of interest" description="Disordered" evidence="1">
    <location>
        <begin position="73"/>
        <end position="108"/>
    </location>
</feature>
<organism evidence="2">
    <name type="scientific">Trypanosoma vivax (strain Y486)</name>
    <dbReference type="NCBI Taxonomy" id="1055687"/>
    <lineage>
        <taxon>Eukaryota</taxon>
        <taxon>Discoba</taxon>
        <taxon>Euglenozoa</taxon>
        <taxon>Kinetoplastea</taxon>
        <taxon>Metakinetoplastina</taxon>
        <taxon>Trypanosomatida</taxon>
        <taxon>Trypanosomatidae</taxon>
        <taxon>Trypanosoma</taxon>
        <taxon>Duttonella</taxon>
    </lineage>
</organism>
<protein>
    <submittedName>
        <fullName evidence="2">Uncharacterized protein</fullName>
    </submittedName>
</protein>
<sequence length="142" mass="15888">MRIPSTPRTAHTCHRARRETMSPRAQGWWEVSCSNAASTAIVAHQQALERHPHPSALRFRGGKAAERVTPAPRTVHGQRVGGRSARWTRLGCPPHHGSRSDTTQEDLECRENQPRRALANCRTKQEHLIGCEKACGTCLSRR</sequence>
<accession>G0TVS5</accession>